<comment type="caution">
    <text evidence="2">The sequence shown here is derived from an EMBL/GenBank/DDBJ whole genome shotgun (WGS) entry which is preliminary data.</text>
</comment>
<dbReference type="GeneID" id="45419512"/>
<evidence type="ECO:0000313" key="3">
    <source>
        <dbReference type="EMBL" id="TVT74798.1"/>
    </source>
</evidence>
<dbReference type="PANTHER" id="PTHR33734:SF22">
    <property type="entry name" value="MEMBRANE-BOUND LYTIC MUREIN TRANSGLYCOSYLASE D"/>
    <property type="match status" value="1"/>
</dbReference>
<dbReference type="InterPro" id="IPR018392">
    <property type="entry name" value="LysM"/>
</dbReference>
<dbReference type="PANTHER" id="PTHR33734">
    <property type="entry name" value="LYSM DOMAIN-CONTAINING GPI-ANCHORED PROTEIN 2"/>
    <property type="match status" value="1"/>
</dbReference>
<dbReference type="RefSeq" id="WP_016651299.1">
    <property type="nucleotide sequence ID" value="NZ_BGNT01000098.1"/>
</dbReference>
<dbReference type="SUPFAM" id="SSF54106">
    <property type="entry name" value="LysM domain"/>
    <property type="match status" value="2"/>
</dbReference>
<dbReference type="EMBL" id="VMTP01000129">
    <property type="protein sequence ID" value="TVT74798.1"/>
    <property type="molecule type" value="Genomic_DNA"/>
</dbReference>
<accession>S3U4E2</accession>
<dbReference type="CDD" id="cd00118">
    <property type="entry name" value="LysM"/>
    <property type="match status" value="2"/>
</dbReference>
<protein>
    <submittedName>
        <fullName evidence="3">LysM peptidoglycan-binding domain-containing protein</fullName>
    </submittedName>
</protein>
<feature type="domain" description="LysM" evidence="1">
    <location>
        <begin position="330"/>
        <end position="375"/>
    </location>
</feature>
<evidence type="ECO:0000313" key="5">
    <source>
        <dbReference type="Proteomes" id="UP000316981"/>
    </source>
</evidence>
<dbReference type="PATRIC" id="fig|1217696.3.peg.151"/>
<proteinExistence type="predicted"/>
<evidence type="ECO:0000313" key="4">
    <source>
        <dbReference type="Proteomes" id="UP000014559"/>
    </source>
</evidence>
<dbReference type="SMART" id="SM00257">
    <property type="entry name" value="LysM"/>
    <property type="match status" value="2"/>
</dbReference>
<dbReference type="Pfam" id="PF01476">
    <property type="entry name" value="LysM"/>
    <property type="match status" value="2"/>
</dbReference>
<dbReference type="Gene3D" id="3.10.350.10">
    <property type="entry name" value="LysM domain"/>
    <property type="match status" value="2"/>
</dbReference>
<dbReference type="AlphaFoldDB" id="S3U4E2"/>
<dbReference type="GO" id="GO:0008932">
    <property type="term" value="F:lytic endotransglycosylase activity"/>
    <property type="evidence" value="ECO:0007669"/>
    <property type="project" value="TreeGrafter"/>
</dbReference>
<dbReference type="Proteomes" id="UP000316981">
    <property type="component" value="Unassembled WGS sequence"/>
</dbReference>
<reference evidence="2 4" key="1">
    <citation type="submission" date="2013-06" db="EMBL/GenBank/DDBJ databases">
        <title>The Genome Sequence of Acinetobacter sp. NIPH 2036.</title>
        <authorList>
            <consortium name="The Broad Institute Genome Sequencing Platform"/>
            <consortium name="The Broad Institute Genome Sequencing Center for Infectious Disease"/>
            <person name="Cerqueira G."/>
            <person name="Feldgarden M."/>
            <person name="Courvalin P."/>
            <person name="Perichon B."/>
            <person name="Grillot-Courvalin C."/>
            <person name="Clermont D."/>
            <person name="Rocha E."/>
            <person name="Yoon E.-J."/>
            <person name="Nemec A."/>
            <person name="Young S.K."/>
            <person name="Zeng Q."/>
            <person name="Gargeya S."/>
            <person name="Fitzgerald M."/>
            <person name="Abouelleil A."/>
            <person name="Alvarado L."/>
            <person name="Berlin A.M."/>
            <person name="Chapman S.B."/>
            <person name="Dewar J."/>
            <person name="Goldberg J."/>
            <person name="Griggs A."/>
            <person name="Gujja S."/>
            <person name="Hansen M."/>
            <person name="Howarth C."/>
            <person name="Imamovic A."/>
            <person name="Larimer J."/>
            <person name="McCowan C."/>
            <person name="Murphy C."/>
            <person name="Pearson M."/>
            <person name="Priest M."/>
            <person name="Roberts A."/>
            <person name="Saif S."/>
            <person name="Shea T."/>
            <person name="Sykes S."/>
            <person name="Wortman J."/>
            <person name="Nusbaum C."/>
            <person name="Birren B."/>
        </authorList>
    </citation>
    <scope>NUCLEOTIDE SEQUENCE [LARGE SCALE GENOMIC DNA]</scope>
    <source>
        <strain evidence="2 4">NIPH 2036</strain>
    </source>
</reference>
<evidence type="ECO:0000259" key="1">
    <source>
        <dbReference type="PROSITE" id="PS51782"/>
    </source>
</evidence>
<dbReference type="Proteomes" id="UP000014559">
    <property type="component" value="Unassembled WGS sequence"/>
</dbReference>
<organism evidence="2 4">
    <name type="scientific">Acinetobacter colistiniresistens</name>
    <dbReference type="NCBI Taxonomy" id="280145"/>
    <lineage>
        <taxon>Bacteria</taxon>
        <taxon>Pseudomonadati</taxon>
        <taxon>Pseudomonadota</taxon>
        <taxon>Gammaproteobacteria</taxon>
        <taxon>Moraxellales</taxon>
        <taxon>Moraxellaceae</taxon>
        <taxon>Acinetobacter</taxon>
    </lineage>
</organism>
<gene>
    <name evidence="2" type="ORF">F907_00159</name>
    <name evidence="3" type="ORF">FPV60_21670</name>
</gene>
<sequence length="626" mass="69360">MAKFIKASHDRPTLTVQYLSDDGKILLRTGGTIAWRFNNPGNMRPKDKGMYPGQIGTGNTKSGNFAIFESYEIGRREKKALLRRKYNNYSLKDALYIYAPPNENDTEAYIAYLIKHTGFTRSTVLSSLDDKGIEKLMDAMERKEGYYNTNTQPPRSDKWISTTTVNVSNGSNPLADQKIIINHNDRKKEYVTNKNGNLPPIPHVKQGDKISFSAMVDGCETLIGEVVTSVESQVVSLVNNAARFTSRLMPQNGSFSAKKDDIPRIDYVVVNGDVLSKIAKRFRVTAQQIQQWNNIKNANEIYAGQMLAIGYFAKKINEQQKGKSRNSSANIYRVKSGDTIYKICKLKGISIDSLMKANPQIKERDTILVGQIVTIPSSVSSTHTKPKSETKKQESNDVGTAALTSITTVISGLGNNIQEVTRSKSGTGEGLAILPVNNREAPWMPIVIRELKQWYGKREGVITKQDNYHMLTGSKINTLVGSTQAWCASFANYCLQEAKYAKSAEPASALSFRRDTKNFVKITKPIFGALATIPTSSGASPEAKSGFGHVGFVYCLDKTSGRFLIIGGNQDDQITIASKSISAYRFYVPKAYHEFSKSQLLEKKMSVDDLYGALGLKTVRTSNATR</sequence>
<dbReference type="HOGENOM" id="CLU_468457_0_0_6"/>
<reference evidence="3 5" key="2">
    <citation type="submission" date="2019-07" db="EMBL/GenBank/DDBJ databases">
        <title>Draft Genome Sequence of the first blaOXA-58-Harboring Acinetobacter colistiniresistens clinical isolate from Brazil.</title>
        <authorList>
            <person name="Favaro L.S."/>
            <person name="Paula-Petroli S.B."/>
            <person name="Moura C.F."/>
            <person name="Tognim M.C.B."/>
            <person name="Venancio E.J."/>
            <person name="Yamada-Ogatta S.F."/>
            <person name="Carrara-Marroni F.E."/>
        </authorList>
    </citation>
    <scope>NUCLEOTIDE SEQUENCE [LARGE SCALE GENOMIC DNA]</scope>
    <source>
        <strain evidence="3 5">DL</strain>
    </source>
</reference>
<dbReference type="PROSITE" id="PS51782">
    <property type="entry name" value="LYSM"/>
    <property type="match status" value="2"/>
</dbReference>
<name>S3U4E2_9GAMM</name>
<dbReference type="InterPro" id="IPR036779">
    <property type="entry name" value="LysM_dom_sf"/>
</dbReference>
<feature type="domain" description="LysM" evidence="1">
    <location>
        <begin position="265"/>
        <end position="309"/>
    </location>
</feature>
<dbReference type="EMBL" id="ATGK01000002">
    <property type="protein sequence ID" value="EPG42735.1"/>
    <property type="molecule type" value="Genomic_DNA"/>
</dbReference>
<evidence type="ECO:0000313" key="2">
    <source>
        <dbReference type="EMBL" id="EPG42735.1"/>
    </source>
</evidence>